<dbReference type="InterPro" id="IPR015943">
    <property type="entry name" value="WD40/YVTN_repeat-like_dom_sf"/>
</dbReference>
<dbReference type="PANTHER" id="PTHR45521">
    <property type="entry name" value="TSET COMPLEX MEMBER TSTF"/>
    <property type="match status" value="1"/>
</dbReference>
<evidence type="ECO:0000256" key="2">
    <source>
        <dbReference type="ARBA" id="ARBA00022737"/>
    </source>
</evidence>
<dbReference type="EMBL" id="JALJOS010000005">
    <property type="protein sequence ID" value="KAK9838920.1"/>
    <property type="molecule type" value="Genomic_DNA"/>
</dbReference>
<proteinExistence type="predicted"/>
<keyword evidence="1" id="KW-0853">WD repeat</keyword>
<reference evidence="4 5" key="1">
    <citation type="journal article" date="2024" name="Nat. Commun.">
        <title>Phylogenomics reveals the evolutionary origins of lichenization in chlorophyte algae.</title>
        <authorList>
            <person name="Puginier C."/>
            <person name="Libourel C."/>
            <person name="Otte J."/>
            <person name="Skaloud P."/>
            <person name="Haon M."/>
            <person name="Grisel S."/>
            <person name="Petersen M."/>
            <person name="Berrin J.G."/>
            <person name="Delaux P.M."/>
            <person name="Dal Grande F."/>
            <person name="Keller J."/>
        </authorList>
    </citation>
    <scope>NUCLEOTIDE SEQUENCE [LARGE SCALE GENOMIC DNA]</scope>
    <source>
        <strain evidence="4 5">SAG 2145</strain>
    </source>
</reference>
<evidence type="ECO:0000256" key="3">
    <source>
        <dbReference type="SAM" id="MobiDB-lite"/>
    </source>
</evidence>
<dbReference type="Gene3D" id="2.130.10.10">
    <property type="entry name" value="YVTN repeat-like/Quinoprotein amine dehydrogenase"/>
    <property type="match status" value="1"/>
</dbReference>
<dbReference type="Proteomes" id="UP001438707">
    <property type="component" value="Unassembled WGS sequence"/>
</dbReference>
<dbReference type="InterPro" id="IPR036322">
    <property type="entry name" value="WD40_repeat_dom_sf"/>
</dbReference>
<dbReference type="SMART" id="SM00320">
    <property type="entry name" value="WD40"/>
    <property type="match status" value="2"/>
</dbReference>
<sequence length="1186" mass="124351">MDLKAFRPTKEKVKVVEFHAVQPWLAMADVAGAVSIWNWESQQVVMETNLGVQDEAPLQDAQLQRLAEREPQYWGHQLSAAMAPPKTVAAGPVRDLRFLDTQTCFWQLAQGQSLQHGANTSQGIPHLGRVRGIKGRRWLVIACETKIVFQDLMGGPSREVPRSIMDSKPSTRIAFTFIHSPSLLGLNEADAAGSAMVTPIMAVGTASGTIHLISVASLQLIARLVGHKASINALMSIAGKEPGAPEWLISGAADGGLAVWDLTKPAQGADREIMPRHLLPRAHEGAIFSMTLFQSVIDSPENPPVRLLTAGEDKKVAAWDLWTWAQSAGSKPMPKGFATSAVASARGGAALGGEPPIIMVGDEYAVVFGMFPGGSATLIANLETSIPAGGKKFPKLYQIAVHPLQPHILAVGANTGVALLMADGNQLPPVCGVPMKVPVEVPAPPADPMQLISTAPAPLDQPDDRGATYLVASGGSLWQLNHKTSWKDDLLGGARQLSTVLMSKRRLTGIPSGRVVLAASSTGTCVSVVWPETSRFAIYSQRTGEVWERVDEGSGTAVAWALASPTYAVLHQAPVRPLDLPKKTKKKKNAAEEEQRAAAALASAQAAAAASATVQVFQVGEDGRSARLLTSAVNLSGEAAAGLYGGALLGVKLHRVQRVGGRAGRLLQFYSWGSFQPVGRPLAAPRWLAWDPDVSMAALAYSDAITLCSTRPSFGPFATIPLKGTSCGVWHRHMLLTTSLQEAHCIFATAGDGTPRQPPFVEVRRIASLSGGVAAQLASGGDATAALPCEQMRCGGPATVIGVREGVLWLVDSRARPFVIPMAHAGLRARYLAAHGDFPAARAVAEKGLWREHHDQVAKFMAAMGPRGAEEALRLSGLSLREELRLASGAGQLRRAQHCLEALAWGSGDRATLAAFPLWQSHTVDTLLGGGSGGWGAGPSPLEQAARAAAMRPPGLRLLPFDQPGMDNSDADPSKDVDWDSPLELTRRLAERSSEQSSASPGLLPGPGQLPASVPQAVGAAVGGLSSGRSSAGHAPPSQADVERIAGVADDALQLADLGIASGLNDVAGAALRILLRGAEGLAPNVVAGVLARCARCGLDADLRAFAIAAALTHKAPPEIAAVAAVVQADPRLMESVLSASGLVAMAAVYSHAWRSPTAPQALGEWSARLTEASGYKARLTVQPPS</sequence>
<feature type="compositionally biased region" description="Basic and acidic residues" evidence="3">
    <location>
        <begin position="985"/>
        <end position="994"/>
    </location>
</feature>
<organism evidence="4 5">
    <name type="scientific">Apatococcus lobatus</name>
    <dbReference type="NCBI Taxonomy" id="904363"/>
    <lineage>
        <taxon>Eukaryota</taxon>
        <taxon>Viridiplantae</taxon>
        <taxon>Chlorophyta</taxon>
        <taxon>core chlorophytes</taxon>
        <taxon>Trebouxiophyceae</taxon>
        <taxon>Chlorellales</taxon>
        <taxon>Chlorellaceae</taxon>
        <taxon>Apatococcus</taxon>
    </lineage>
</organism>
<dbReference type="InterPro" id="IPR053290">
    <property type="entry name" value="TSET_complex_member"/>
</dbReference>
<protein>
    <submittedName>
        <fullName evidence="4">Uncharacterized protein</fullName>
    </submittedName>
</protein>
<feature type="region of interest" description="Disordered" evidence="3">
    <location>
        <begin position="955"/>
        <end position="1011"/>
    </location>
</feature>
<accession>A0AAW1RXV1</accession>
<gene>
    <name evidence="4" type="ORF">WJX74_005931</name>
</gene>
<dbReference type="PROSITE" id="PS00678">
    <property type="entry name" value="WD_REPEATS_1"/>
    <property type="match status" value="1"/>
</dbReference>
<name>A0AAW1RXV1_9CHLO</name>
<dbReference type="InterPro" id="IPR001680">
    <property type="entry name" value="WD40_rpt"/>
</dbReference>
<evidence type="ECO:0000313" key="4">
    <source>
        <dbReference type="EMBL" id="KAK9838920.1"/>
    </source>
</evidence>
<dbReference type="SUPFAM" id="SSF50978">
    <property type="entry name" value="WD40 repeat-like"/>
    <property type="match status" value="1"/>
</dbReference>
<dbReference type="AlphaFoldDB" id="A0AAW1RXV1"/>
<feature type="compositionally biased region" description="Low complexity" evidence="3">
    <location>
        <begin position="996"/>
        <end position="1011"/>
    </location>
</feature>
<keyword evidence="5" id="KW-1185">Reference proteome</keyword>
<comment type="caution">
    <text evidence="4">The sequence shown here is derived from an EMBL/GenBank/DDBJ whole genome shotgun (WGS) entry which is preliminary data.</text>
</comment>
<evidence type="ECO:0000256" key="1">
    <source>
        <dbReference type="ARBA" id="ARBA00022574"/>
    </source>
</evidence>
<dbReference type="InterPro" id="IPR019775">
    <property type="entry name" value="WD40_repeat_CS"/>
</dbReference>
<dbReference type="PANTHER" id="PTHR45521:SF2">
    <property type="entry name" value="TRANSDUCIN_WD40 REPEAT-LIKE SUPERFAMILY PROTEIN"/>
    <property type="match status" value="1"/>
</dbReference>
<evidence type="ECO:0000313" key="5">
    <source>
        <dbReference type="Proteomes" id="UP001438707"/>
    </source>
</evidence>
<keyword evidence="2" id="KW-0677">Repeat</keyword>